<proteinExistence type="predicted"/>
<name>A0A8J1UAJ4_OWEFU</name>
<dbReference type="PANTHER" id="PTHR33604:SF3">
    <property type="entry name" value="OSJNBA0004B13.7 PROTEIN"/>
    <property type="match status" value="1"/>
</dbReference>
<dbReference type="EMBL" id="CAIIXF020000004">
    <property type="protein sequence ID" value="CAH1781010.1"/>
    <property type="molecule type" value="Genomic_DNA"/>
</dbReference>
<accession>A0A8J1UAJ4</accession>
<evidence type="ECO:0000313" key="1">
    <source>
        <dbReference type="EMBL" id="CAH1781010.1"/>
    </source>
</evidence>
<evidence type="ECO:0000313" key="2">
    <source>
        <dbReference type="Proteomes" id="UP000749559"/>
    </source>
</evidence>
<protein>
    <submittedName>
        <fullName evidence="1">Uncharacterized protein</fullName>
    </submittedName>
</protein>
<gene>
    <name evidence="1" type="ORF">OFUS_LOCUS7632</name>
</gene>
<dbReference type="OrthoDB" id="2020070at2759"/>
<dbReference type="Proteomes" id="UP000749559">
    <property type="component" value="Unassembled WGS sequence"/>
</dbReference>
<keyword evidence="2" id="KW-1185">Reference proteome</keyword>
<organism evidence="1 2">
    <name type="scientific">Owenia fusiformis</name>
    <name type="common">Polychaete worm</name>
    <dbReference type="NCBI Taxonomy" id="6347"/>
    <lineage>
        <taxon>Eukaryota</taxon>
        <taxon>Metazoa</taxon>
        <taxon>Spiralia</taxon>
        <taxon>Lophotrochozoa</taxon>
        <taxon>Annelida</taxon>
        <taxon>Polychaeta</taxon>
        <taxon>Sedentaria</taxon>
        <taxon>Canalipalpata</taxon>
        <taxon>Sabellida</taxon>
        <taxon>Oweniida</taxon>
        <taxon>Oweniidae</taxon>
        <taxon>Owenia</taxon>
    </lineage>
</organism>
<sequence>MVQCINGWTVSTFTLLKGCLGSLVVFVALILLFATTDTKTHKNIFNFNLRTIEMVNPIPVSYHDSGGNNRTRDLVQDMTKDPIQDMSKDPVHDMFQNGENDMLSSSHSLDYKRVVDAYRTVSLEVKQILNSTNNNSTQDSTALNVNRMPSTALKWALDMYRSKSSTTVIGSEHLECTGDVTLTPVDLRIIVLTQERTKSLQICLEHIDNAEYHGEKVVLDIWIDRENQTNELNEELFKMVSNFKFKPHIVKCVHIQDKYVGIIGQWIDSWKLGPDNKEICVILEDDVDVSPHFYTWLKPVHLKYQHRDDVSGVGLSTIFPDPLADKPQCLEKMKQTPSMCNAIRVVFNKNPVYMYKIPTTWGFSPKISSWRKFQIWYHNTRRSNSTFKPTIDAPIIHNTWFNGVRDMWSMWHIYHCHTNKLYCIFPNIVKNGKFANHRQEKGLHYFPAETKSQYTSSLVEEWKDMYLDLPDKLIHVDYDGSYEEGY</sequence>
<dbReference type="Gene3D" id="3.90.550.10">
    <property type="entry name" value="Spore Coat Polysaccharide Biosynthesis Protein SpsA, Chain A"/>
    <property type="match status" value="1"/>
</dbReference>
<dbReference type="PANTHER" id="PTHR33604">
    <property type="entry name" value="OSJNBA0004B13.7 PROTEIN"/>
    <property type="match status" value="1"/>
</dbReference>
<comment type="caution">
    <text evidence="1">The sequence shown here is derived from an EMBL/GenBank/DDBJ whole genome shotgun (WGS) entry which is preliminary data.</text>
</comment>
<dbReference type="AlphaFoldDB" id="A0A8J1UAJ4"/>
<dbReference type="InterPro" id="IPR029044">
    <property type="entry name" value="Nucleotide-diphossugar_trans"/>
</dbReference>
<reference evidence="1" key="1">
    <citation type="submission" date="2022-03" db="EMBL/GenBank/DDBJ databases">
        <authorList>
            <person name="Martin C."/>
        </authorList>
    </citation>
    <scope>NUCLEOTIDE SEQUENCE</scope>
</reference>